<dbReference type="EMBL" id="JAPFFL010000278">
    <property type="protein sequence ID" value="KAJ6670091.1"/>
    <property type="molecule type" value="Genomic_DNA"/>
</dbReference>
<reference evidence="1 2" key="1">
    <citation type="journal article" date="2023" name="Int. J. Mol. Sci.">
        <title>De Novo Assembly and Annotation of 11 Diverse Shrub Willow (Salix) Genomes Reveals Novel Gene Organization in Sex-Linked Regions.</title>
        <authorList>
            <person name="Hyden B."/>
            <person name="Feng K."/>
            <person name="Yates T.B."/>
            <person name="Jawdy S."/>
            <person name="Cereghino C."/>
            <person name="Smart L.B."/>
            <person name="Muchero W."/>
        </authorList>
    </citation>
    <scope>NUCLEOTIDE SEQUENCE [LARGE SCALE GENOMIC DNA]</scope>
    <source>
        <tissue evidence="1">Shoot tip</tissue>
    </source>
</reference>
<feature type="non-terminal residue" evidence="1">
    <location>
        <position position="95"/>
    </location>
</feature>
<accession>A0A9Q0NI88</accession>
<dbReference type="AlphaFoldDB" id="A0A9Q0NI88"/>
<dbReference type="Proteomes" id="UP001151529">
    <property type="component" value="Unassembled WGS sequence"/>
</dbReference>
<evidence type="ECO:0000313" key="1">
    <source>
        <dbReference type="EMBL" id="KAJ6670091.1"/>
    </source>
</evidence>
<gene>
    <name evidence="1" type="ORF">OIU85_017844</name>
</gene>
<keyword evidence="2" id="KW-1185">Reference proteome</keyword>
<organism evidence="1 2">
    <name type="scientific">Salix viminalis</name>
    <name type="common">Common osier</name>
    <name type="synonym">Basket willow</name>
    <dbReference type="NCBI Taxonomy" id="40686"/>
    <lineage>
        <taxon>Eukaryota</taxon>
        <taxon>Viridiplantae</taxon>
        <taxon>Streptophyta</taxon>
        <taxon>Embryophyta</taxon>
        <taxon>Tracheophyta</taxon>
        <taxon>Spermatophyta</taxon>
        <taxon>Magnoliopsida</taxon>
        <taxon>eudicotyledons</taxon>
        <taxon>Gunneridae</taxon>
        <taxon>Pentapetalae</taxon>
        <taxon>rosids</taxon>
        <taxon>fabids</taxon>
        <taxon>Malpighiales</taxon>
        <taxon>Salicaceae</taxon>
        <taxon>Saliceae</taxon>
        <taxon>Salix</taxon>
    </lineage>
</organism>
<name>A0A9Q0NI88_SALVM</name>
<evidence type="ECO:0000313" key="2">
    <source>
        <dbReference type="Proteomes" id="UP001151529"/>
    </source>
</evidence>
<sequence length="95" mass="10529">MVLSVQWQGWDDSEDNGGLGSKGMPCVLCRYRGAMDDLQHQLPCPKRNPHSHLCVWPPYTGGKAVDMGLHLNAKQPIFSYLAADGGFQHHLEGVR</sequence>
<protein>
    <submittedName>
        <fullName evidence="1">Uncharacterized protein</fullName>
    </submittedName>
</protein>
<comment type="caution">
    <text evidence="1">The sequence shown here is derived from an EMBL/GenBank/DDBJ whole genome shotgun (WGS) entry which is preliminary data.</text>
</comment>
<proteinExistence type="predicted"/>